<evidence type="ECO:0000313" key="12">
    <source>
        <dbReference type="Proteomes" id="UP000285882"/>
    </source>
</evidence>
<dbReference type="InterPro" id="IPR004090">
    <property type="entry name" value="Chemotax_Me-accpt_rcpt"/>
</dbReference>
<dbReference type="SMART" id="SM00283">
    <property type="entry name" value="MA"/>
    <property type="match status" value="1"/>
</dbReference>
<evidence type="ECO:0000256" key="3">
    <source>
        <dbReference type="ARBA" id="ARBA00023136"/>
    </source>
</evidence>
<dbReference type="InterPro" id="IPR004089">
    <property type="entry name" value="MCPsignal_dom"/>
</dbReference>
<evidence type="ECO:0000256" key="8">
    <source>
        <dbReference type="SAM" id="Phobius"/>
    </source>
</evidence>
<keyword evidence="7" id="KW-0175">Coiled coil</keyword>
<evidence type="ECO:0000256" key="6">
    <source>
        <dbReference type="PROSITE-ProRule" id="PRU00284"/>
    </source>
</evidence>
<comment type="subcellular location">
    <subcellularLocation>
        <location evidence="1">Cell membrane</location>
    </subcellularLocation>
</comment>
<protein>
    <submittedName>
        <fullName evidence="11">HAMP domain-containing protein</fullName>
    </submittedName>
</protein>
<evidence type="ECO:0000259" key="9">
    <source>
        <dbReference type="PROSITE" id="PS50111"/>
    </source>
</evidence>
<evidence type="ECO:0000259" key="10">
    <source>
        <dbReference type="PROSITE" id="PS50885"/>
    </source>
</evidence>
<evidence type="ECO:0000256" key="1">
    <source>
        <dbReference type="ARBA" id="ARBA00004236"/>
    </source>
</evidence>
<keyword evidence="12" id="KW-1185">Reference proteome</keyword>
<dbReference type="Pfam" id="PF00015">
    <property type="entry name" value="MCPsignal"/>
    <property type="match status" value="1"/>
</dbReference>
<evidence type="ECO:0000256" key="2">
    <source>
        <dbReference type="ARBA" id="ARBA00022475"/>
    </source>
</evidence>
<dbReference type="InterPro" id="IPR003660">
    <property type="entry name" value="HAMP_dom"/>
</dbReference>
<dbReference type="PROSITE" id="PS50885">
    <property type="entry name" value="HAMP"/>
    <property type="match status" value="1"/>
</dbReference>
<comment type="similarity">
    <text evidence="5">Belongs to the methyl-accepting chemotaxis (MCP) protein family.</text>
</comment>
<feature type="transmembrane region" description="Helical" evidence="8">
    <location>
        <begin position="62"/>
        <end position="84"/>
    </location>
</feature>
<evidence type="ECO:0000256" key="7">
    <source>
        <dbReference type="SAM" id="Coils"/>
    </source>
</evidence>
<gene>
    <name evidence="11" type="ORF">C0674_04385</name>
</gene>
<organism evidence="11 12">
    <name type="scientific">Sporolactobacillus terrae</name>
    <dbReference type="NCBI Taxonomy" id="269673"/>
    <lineage>
        <taxon>Bacteria</taxon>
        <taxon>Bacillati</taxon>
        <taxon>Bacillota</taxon>
        <taxon>Bacilli</taxon>
        <taxon>Bacillales</taxon>
        <taxon>Sporolactobacillaceae</taxon>
        <taxon>Sporolactobacillus</taxon>
    </lineage>
</organism>
<keyword evidence="3 8" id="KW-0472">Membrane</keyword>
<dbReference type="Gene3D" id="1.10.287.950">
    <property type="entry name" value="Methyl-accepting chemotaxis protein"/>
    <property type="match status" value="1"/>
</dbReference>
<dbReference type="Pfam" id="PF00672">
    <property type="entry name" value="HAMP"/>
    <property type="match status" value="1"/>
</dbReference>
<feature type="coiled-coil region" evidence="7">
    <location>
        <begin position="181"/>
        <end position="208"/>
    </location>
</feature>
<feature type="transmembrane region" description="Helical" evidence="8">
    <location>
        <begin position="36"/>
        <end position="56"/>
    </location>
</feature>
<evidence type="ECO:0000256" key="5">
    <source>
        <dbReference type="ARBA" id="ARBA00029447"/>
    </source>
</evidence>
<keyword evidence="8" id="KW-1133">Transmembrane helix</keyword>
<keyword evidence="8" id="KW-0812">Transmembrane</keyword>
<dbReference type="PANTHER" id="PTHR32089">
    <property type="entry name" value="METHYL-ACCEPTING CHEMOTAXIS PROTEIN MCPB"/>
    <property type="match status" value="1"/>
</dbReference>
<dbReference type="Proteomes" id="UP000285882">
    <property type="component" value="Chromosome"/>
</dbReference>
<feature type="domain" description="Methyl-accepting transducer" evidence="9">
    <location>
        <begin position="156"/>
        <end position="392"/>
    </location>
</feature>
<accession>A0ABX5Q5I5</accession>
<evidence type="ECO:0000313" key="11">
    <source>
        <dbReference type="EMBL" id="QAA21912.1"/>
    </source>
</evidence>
<dbReference type="SUPFAM" id="SSF58104">
    <property type="entry name" value="Methyl-accepting chemotaxis protein (MCP) signaling domain"/>
    <property type="match status" value="1"/>
</dbReference>
<name>A0ABX5Q5I5_9BACL</name>
<proteinExistence type="inferred from homology"/>
<dbReference type="PROSITE" id="PS50111">
    <property type="entry name" value="CHEMOTAXIS_TRANSDUC_2"/>
    <property type="match status" value="1"/>
</dbReference>
<keyword evidence="4 6" id="KW-0807">Transducer</keyword>
<reference evidence="11 12" key="1">
    <citation type="submission" date="2018-01" db="EMBL/GenBank/DDBJ databases">
        <title>Complete genome sequencing of Sporolactobacillus terrae DLG3.</title>
        <authorList>
            <person name="Nam Y.-D."/>
            <person name="Kang J."/>
            <person name="Chung W.-H."/>
        </authorList>
    </citation>
    <scope>NUCLEOTIDE SEQUENCE [LARGE SCALE GENOMIC DNA]</scope>
    <source>
        <strain evidence="11 12">DLG3</strain>
    </source>
</reference>
<evidence type="ECO:0000256" key="4">
    <source>
        <dbReference type="ARBA" id="ARBA00023224"/>
    </source>
</evidence>
<dbReference type="CDD" id="cd06225">
    <property type="entry name" value="HAMP"/>
    <property type="match status" value="1"/>
</dbReference>
<dbReference type="PANTHER" id="PTHR32089:SF112">
    <property type="entry name" value="LYSOZYME-LIKE PROTEIN-RELATED"/>
    <property type="match status" value="1"/>
</dbReference>
<keyword evidence="2" id="KW-1003">Cell membrane</keyword>
<dbReference type="Gene3D" id="6.10.340.10">
    <property type="match status" value="1"/>
</dbReference>
<dbReference type="PRINTS" id="PR00260">
    <property type="entry name" value="CHEMTRNSDUCR"/>
</dbReference>
<dbReference type="EMBL" id="CP025688">
    <property type="protein sequence ID" value="QAA21912.1"/>
    <property type="molecule type" value="Genomic_DNA"/>
</dbReference>
<sequence>MNGKRLVFLREESSVETSEKNNKNNKRTPRRYNLHSAYFAIFCLGALATAFLFYFFGRNEWLIAAFGAAVAVLIIGVASLYGIFNAYNLRVKRLRAAVSKAEEGDLQTIAHDTENDELSRLAADINRMIQTNHARVGMMTDVSEKVKNASQTIAANVEEHRASSSEIGSAMSEIAAGASDQAELMSKNKQATDQLKERTNEIEEQTALMSTGAEQLIDVSDRNKQSVTKLRKHSERTISATADIIDAIASLEARSKNVGQIITDVSEIAGQTNLLALNAAIEAARAGEQGKGFAVVADEVRKLSEQTDQALNEISELINGIRADTAHTVTFAGKTSKVLEEQFVVVADFEKASAQITEAVAENRKQIGMITASIKEMSERTQEIKTTIDGMAQISEQNAAGTEQATASIEEQTAGLDHLSKLAADLESDAEAIRAMLCSDRQTK</sequence>
<feature type="domain" description="HAMP" evidence="10">
    <location>
        <begin position="85"/>
        <end position="137"/>
    </location>
</feature>